<dbReference type="GO" id="GO:0005778">
    <property type="term" value="C:peroxisomal membrane"/>
    <property type="evidence" value="ECO:0007669"/>
    <property type="project" value="TreeGrafter"/>
</dbReference>
<dbReference type="Pfam" id="PF13432">
    <property type="entry name" value="TPR_16"/>
    <property type="match status" value="3"/>
</dbReference>
<dbReference type="PANTHER" id="PTHR10130">
    <property type="entry name" value="PEROXISOMAL TARGETING SIGNAL 1 RECEPTOR PEX5"/>
    <property type="match status" value="1"/>
</dbReference>
<evidence type="ECO:0000256" key="3">
    <source>
        <dbReference type="ARBA" id="ARBA00005348"/>
    </source>
</evidence>
<evidence type="ECO:0000256" key="2">
    <source>
        <dbReference type="ARBA" id="ARBA00004496"/>
    </source>
</evidence>
<evidence type="ECO:0000256" key="1">
    <source>
        <dbReference type="ARBA" id="ARBA00004275"/>
    </source>
</evidence>
<keyword evidence="5" id="KW-0677">Repeat</keyword>
<dbReference type="GO" id="GO:0005829">
    <property type="term" value="C:cytosol"/>
    <property type="evidence" value="ECO:0007669"/>
    <property type="project" value="TreeGrafter"/>
</dbReference>
<organism evidence="10">
    <name type="scientific">Dunaliella tertiolecta</name>
    <name type="common">Green alga</name>
    <dbReference type="NCBI Taxonomy" id="3047"/>
    <lineage>
        <taxon>Eukaryota</taxon>
        <taxon>Viridiplantae</taxon>
        <taxon>Chlorophyta</taxon>
        <taxon>core chlorophytes</taxon>
        <taxon>Chlorophyceae</taxon>
        <taxon>CS clade</taxon>
        <taxon>Chlamydomonadales</taxon>
        <taxon>Dunaliellaceae</taxon>
        <taxon>Dunaliella</taxon>
    </lineage>
</organism>
<dbReference type="InterPro" id="IPR019734">
    <property type="entry name" value="TPR_rpt"/>
</dbReference>
<gene>
    <name evidence="10" type="ORF">DTER00134_LOCUS19936</name>
</gene>
<dbReference type="InterPro" id="IPR011990">
    <property type="entry name" value="TPR-like_helical_dom_sf"/>
</dbReference>
<dbReference type="InterPro" id="IPR024111">
    <property type="entry name" value="PEX5/PEX5L"/>
</dbReference>
<dbReference type="Gene3D" id="1.25.40.10">
    <property type="entry name" value="Tetratricopeptide repeat domain"/>
    <property type="match status" value="1"/>
</dbReference>
<keyword evidence="4" id="KW-0963">Cytoplasm</keyword>
<dbReference type="GO" id="GO:0016560">
    <property type="term" value="P:protein import into peroxisome matrix, docking"/>
    <property type="evidence" value="ECO:0007669"/>
    <property type="project" value="TreeGrafter"/>
</dbReference>
<keyword evidence="7" id="KW-0576">Peroxisome</keyword>
<evidence type="ECO:0000313" key="10">
    <source>
        <dbReference type="EMBL" id="CAE0504863.1"/>
    </source>
</evidence>
<feature type="region of interest" description="Disordered" evidence="9">
    <location>
        <begin position="1"/>
        <end position="21"/>
    </location>
</feature>
<dbReference type="EMBL" id="HBIP01032707">
    <property type="protein sequence ID" value="CAE0504863.1"/>
    <property type="molecule type" value="Transcribed_RNA"/>
</dbReference>
<dbReference type="AlphaFoldDB" id="A0A7S3R831"/>
<comment type="subcellular location">
    <subcellularLocation>
        <location evidence="2">Cytoplasm</location>
    </subcellularLocation>
    <subcellularLocation>
        <location evidence="1">Peroxisome</location>
    </subcellularLocation>
</comment>
<evidence type="ECO:0000256" key="5">
    <source>
        <dbReference type="ARBA" id="ARBA00022737"/>
    </source>
</evidence>
<evidence type="ECO:0000256" key="7">
    <source>
        <dbReference type="ARBA" id="ARBA00023140"/>
    </source>
</evidence>
<dbReference type="GO" id="GO:0005052">
    <property type="term" value="F:peroxisome matrix targeting signal-1 binding"/>
    <property type="evidence" value="ECO:0007669"/>
    <property type="project" value="TreeGrafter"/>
</dbReference>
<dbReference type="PROSITE" id="PS50293">
    <property type="entry name" value="TPR_REGION"/>
    <property type="match status" value="1"/>
</dbReference>
<feature type="compositionally biased region" description="Low complexity" evidence="9">
    <location>
        <begin position="134"/>
        <end position="144"/>
    </location>
</feature>
<name>A0A7S3R831_DUNTE</name>
<evidence type="ECO:0008006" key="11">
    <source>
        <dbReference type="Google" id="ProtNLM"/>
    </source>
</evidence>
<evidence type="ECO:0000256" key="6">
    <source>
        <dbReference type="ARBA" id="ARBA00022803"/>
    </source>
</evidence>
<proteinExistence type="inferred from homology"/>
<feature type="repeat" description="TPR" evidence="8">
    <location>
        <begin position="776"/>
        <end position="809"/>
    </location>
</feature>
<evidence type="ECO:0000256" key="4">
    <source>
        <dbReference type="ARBA" id="ARBA00022490"/>
    </source>
</evidence>
<feature type="repeat" description="TPR" evidence="8">
    <location>
        <begin position="742"/>
        <end position="775"/>
    </location>
</feature>
<dbReference type="SMART" id="SM00028">
    <property type="entry name" value="TPR"/>
    <property type="match status" value="4"/>
</dbReference>
<protein>
    <recommendedName>
        <fullName evidence="11">Peroxin-5</fullName>
    </recommendedName>
</protein>
<evidence type="ECO:0000256" key="9">
    <source>
        <dbReference type="SAM" id="MobiDB-lite"/>
    </source>
</evidence>
<feature type="repeat" description="TPR" evidence="8">
    <location>
        <begin position="810"/>
        <end position="843"/>
    </location>
</feature>
<evidence type="ECO:0000256" key="8">
    <source>
        <dbReference type="PROSITE-ProRule" id="PRU00339"/>
    </source>
</evidence>
<dbReference type="PANTHER" id="PTHR10130:SF0">
    <property type="entry name" value="GH08708P"/>
    <property type="match status" value="1"/>
</dbReference>
<accession>A0A7S3R831</accession>
<sequence>MSLRDIVTGSDACTGDDGAGPSNAVGGLVNNLLGGASKTQEQLRELPQLPAGIHGAPRGPLTPEAAAAAAAAGPSAMHVPGVMPSHMDGASSSKAHELFNSIAGPSTSGAPAEWDGIFGQGPSGARQAPHLPPHHTLLPPGLHAHPPPPMPPPASLMGGPPQLLHPPPGISQHLHSFFHAARAGVPAGAALTPLPPAALGANLSVEDKCRIRDRATIMSRHVYADQGDAFADQQVSNLLASLHINPSELPADMAHVHDAKWHDAWAQSQQGPVGPIGADVAAGARTAAENWDQIWGGTGQAAAARDGRPLSTGWANEFTAKQAARGGPAHTWAEDFAMQQQQRLPAMMPGHAWAESFARQHQPPGQAWADSFAAQRKPGEAWAKELSTAQASSAAHARNVSSADALRSTRALADVLSQDANPKMRNSQFLQFVSKMSRGELMFEDNKVVEQPAAANQWASEFGSQQQAEPPHVAAMGANAQQWAAEFGSQDQKQQEARAGVGAHPQQWDDEFASQLAQGLNLGTDDELEQAWRAQGEAWQETSTAPGTDAWVQEFATAGTEETFKEWERIYGLGEMHGSAEGLLEPQRAKGEYIFAADNPFAGDPQAFAKGKDLFRRGVLNEAVLALEAEVTARPDHAEAWRLLGTVQAENDDDLQAIAAMLRALAADPQNMDVLMALGVSHTNELDTGEAVQHLAAWLTAHPAYGQTVKEMGGPVPPDSSQGLSHVMRLFRAAADVAPGDAELQVAMGVLHHLARQYDAAIAAFEGALKLQPQDYSLWNKLGATLANNARSSEAIHAYQRALDLKPNYMRAWTNMGISFANVGEYEKSARFYVRALQLNPSAPHLWGYLRTSLSCAGLLDFMPQVEAQDIGALGASLPLE</sequence>
<dbReference type="SUPFAM" id="SSF48452">
    <property type="entry name" value="TPR-like"/>
    <property type="match status" value="1"/>
</dbReference>
<feature type="region of interest" description="Disordered" evidence="9">
    <location>
        <begin position="122"/>
        <end position="147"/>
    </location>
</feature>
<feature type="repeat" description="TPR" evidence="8">
    <location>
        <begin position="638"/>
        <end position="671"/>
    </location>
</feature>
<reference evidence="10" key="1">
    <citation type="submission" date="2021-01" db="EMBL/GenBank/DDBJ databases">
        <authorList>
            <person name="Corre E."/>
            <person name="Pelletier E."/>
            <person name="Niang G."/>
            <person name="Scheremetjew M."/>
            <person name="Finn R."/>
            <person name="Kale V."/>
            <person name="Holt S."/>
            <person name="Cochrane G."/>
            <person name="Meng A."/>
            <person name="Brown T."/>
            <person name="Cohen L."/>
        </authorList>
    </citation>
    <scope>NUCLEOTIDE SEQUENCE</scope>
    <source>
        <strain evidence="10">CCMP1320</strain>
    </source>
</reference>
<comment type="similarity">
    <text evidence="3">Belongs to the peroxisomal targeting signal receptor family.</text>
</comment>
<dbReference type="PROSITE" id="PS50005">
    <property type="entry name" value="TPR"/>
    <property type="match status" value="4"/>
</dbReference>
<keyword evidence="6 8" id="KW-0802">TPR repeat</keyword>